<protein>
    <submittedName>
        <fullName evidence="2">Uncharacterized protein</fullName>
    </submittedName>
</protein>
<evidence type="ECO:0000313" key="2">
    <source>
        <dbReference type="EMBL" id="KAK8510827.1"/>
    </source>
</evidence>
<comment type="caution">
    <text evidence="2">The sequence shown here is derived from an EMBL/GenBank/DDBJ whole genome shotgun (WGS) entry which is preliminary data.</text>
</comment>
<dbReference type="EMBL" id="JBBPBM010000081">
    <property type="protein sequence ID" value="KAK8510827.1"/>
    <property type="molecule type" value="Genomic_DNA"/>
</dbReference>
<evidence type="ECO:0000313" key="3">
    <source>
        <dbReference type="Proteomes" id="UP001472677"/>
    </source>
</evidence>
<dbReference type="Proteomes" id="UP001472677">
    <property type="component" value="Unassembled WGS sequence"/>
</dbReference>
<keyword evidence="3" id="KW-1185">Reference proteome</keyword>
<sequence>MSAPHHFSNSNSLIVSHNMPTKQATCRERKTVLVTVYVEKPRRKHQHYLHHTIIKQELIQQKLGGAGKGYNRRAQLLHYSQRLRESARSSTFKALQSKSDSDQQKPSNKDICNPRVVGVQGKATYSRRAGCFDKWRIVVPRFMRCLTNFQAKKKEDAASKTSNNMMKAAMKSLQVHKKWSFFSKPIPLLQKNQHR</sequence>
<evidence type="ECO:0000256" key="1">
    <source>
        <dbReference type="SAM" id="MobiDB-lite"/>
    </source>
</evidence>
<organism evidence="2 3">
    <name type="scientific">Hibiscus sabdariffa</name>
    <name type="common">roselle</name>
    <dbReference type="NCBI Taxonomy" id="183260"/>
    <lineage>
        <taxon>Eukaryota</taxon>
        <taxon>Viridiplantae</taxon>
        <taxon>Streptophyta</taxon>
        <taxon>Embryophyta</taxon>
        <taxon>Tracheophyta</taxon>
        <taxon>Spermatophyta</taxon>
        <taxon>Magnoliopsida</taxon>
        <taxon>eudicotyledons</taxon>
        <taxon>Gunneridae</taxon>
        <taxon>Pentapetalae</taxon>
        <taxon>rosids</taxon>
        <taxon>malvids</taxon>
        <taxon>Malvales</taxon>
        <taxon>Malvaceae</taxon>
        <taxon>Malvoideae</taxon>
        <taxon>Hibiscus</taxon>
    </lineage>
</organism>
<reference evidence="2 3" key="1">
    <citation type="journal article" date="2024" name="G3 (Bethesda)">
        <title>Genome assembly of Hibiscus sabdariffa L. provides insights into metabolisms of medicinal natural products.</title>
        <authorList>
            <person name="Kim T."/>
        </authorList>
    </citation>
    <scope>NUCLEOTIDE SEQUENCE [LARGE SCALE GENOMIC DNA]</scope>
    <source>
        <strain evidence="2">TK-2024</strain>
        <tissue evidence="2">Old leaves</tissue>
    </source>
</reference>
<accession>A0ABR2BUJ5</accession>
<feature type="region of interest" description="Disordered" evidence="1">
    <location>
        <begin position="88"/>
        <end position="113"/>
    </location>
</feature>
<gene>
    <name evidence="2" type="ORF">V6N12_009668</name>
</gene>
<name>A0ABR2BUJ5_9ROSI</name>
<proteinExistence type="predicted"/>